<feature type="chain" id="PRO_5004512450" evidence="1">
    <location>
        <begin position="19"/>
        <end position="134"/>
    </location>
</feature>
<feature type="signal peptide" evidence="1">
    <location>
        <begin position="1"/>
        <end position="18"/>
    </location>
</feature>
<dbReference type="EMBL" id="ATGI01000017">
    <property type="protein sequence ID" value="EPF74654.1"/>
    <property type="molecule type" value="Genomic_DNA"/>
</dbReference>
<evidence type="ECO:0000256" key="1">
    <source>
        <dbReference type="SAM" id="SignalP"/>
    </source>
</evidence>
<keyword evidence="1" id="KW-0732">Signal</keyword>
<comment type="caution">
    <text evidence="2">The sequence shown here is derived from an EMBL/GenBank/DDBJ whole genome shotgun (WGS) entry which is preliminary data.</text>
</comment>
<keyword evidence="3" id="KW-1185">Reference proteome</keyword>
<name>S3NK80_9GAMM</name>
<gene>
    <name evidence="2" type="ORF">F945_01421</name>
</gene>
<dbReference type="HOGENOM" id="CLU_161139_0_0_6"/>
<proteinExistence type="predicted"/>
<accession>S3NK80</accession>
<evidence type="ECO:0000313" key="3">
    <source>
        <dbReference type="Proteomes" id="UP000014568"/>
    </source>
</evidence>
<reference evidence="2 3" key="1">
    <citation type="submission" date="2013-06" db="EMBL/GenBank/DDBJ databases">
        <title>The Genome Sequence of Acinetobacter rudis CIP 110305.</title>
        <authorList>
            <consortium name="The Broad Institute Genome Sequencing Platform"/>
            <consortium name="The Broad Institute Genome Sequencing Center for Infectious Disease"/>
            <person name="Cerqueira G."/>
            <person name="Feldgarden M."/>
            <person name="Courvalin P."/>
            <person name="Perichon B."/>
            <person name="Grillot-Courvalin C."/>
            <person name="Clermont D."/>
            <person name="Rocha E."/>
            <person name="Yoon E.-J."/>
            <person name="Nemec A."/>
            <person name="Young S.K."/>
            <person name="Zeng Q."/>
            <person name="Gargeya S."/>
            <person name="Fitzgerald M."/>
            <person name="Abouelleil A."/>
            <person name="Alvarado L."/>
            <person name="Berlin A.M."/>
            <person name="Chapman S.B."/>
            <person name="Dewar J."/>
            <person name="Goldberg J."/>
            <person name="Griggs A."/>
            <person name="Gujja S."/>
            <person name="Hansen M."/>
            <person name="Howarth C."/>
            <person name="Imamovic A."/>
            <person name="Larimer J."/>
            <person name="McCowan C."/>
            <person name="Murphy C."/>
            <person name="Pearson M."/>
            <person name="Priest M."/>
            <person name="Roberts A."/>
            <person name="Saif S."/>
            <person name="Shea T."/>
            <person name="Sykes S."/>
            <person name="Wortman J."/>
            <person name="Nusbaum C."/>
            <person name="Birren B."/>
        </authorList>
    </citation>
    <scope>NUCLEOTIDE SEQUENCE [LARGE SCALE GENOMIC DNA]</scope>
    <source>
        <strain evidence="2 3">CIP 110305</strain>
    </source>
</reference>
<dbReference type="RefSeq" id="WP_016655830.1">
    <property type="nucleotide sequence ID" value="NZ_KE340352.1"/>
</dbReference>
<dbReference type="STRING" id="632955.GCA_000829675_00961"/>
<dbReference type="OrthoDB" id="6695225at2"/>
<sequence length="134" mass="14618">MKKLVLLATICITGIVYAHEFPDAKGLCADVVDDKLQTAQKCVISSGGGAGGMYTILQYGKSKVHIEESTMCPEYDTKGCDIGVSKNDKILGKGNSESYYLRDYKTGKITKSDKGNWTCVKTSNNKINTCYVIK</sequence>
<dbReference type="eggNOG" id="ENOG5031RZ7">
    <property type="taxonomic scope" value="Bacteria"/>
</dbReference>
<organism evidence="2 3">
    <name type="scientific">Acinetobacter rudis CIP 110305</name>
    <dbReference type="NCBI Taxonomy" id="421052"/>
    <lineage>
        <taxon>Bacteria</taxon>
        <taxon>Pseudomonadati</taxon>
        <taxon>Pseudomonadota</taxon>
        <taxon>Gammaproteobacteria</taxon>
        <taxon>Moraxellales</taxon>
        <taxon>Moraxellaceae</taxon>
        <taxon>Acinetobacter</taxon>
    </lineage>
</organism>
<protein>
    <submittedName>
        <fullName evidence="2">Uncharacterized protein</fullName>
    </submittedName>
</protein>
<dbReference type="Proteomes" id="UP000014568">
    <property type="component" value="Unassembled WGS sequence"/>
</dbReference>
<dbReference type="AlphaFoldDB" id="S3NK80"/>
<evidence type="ECO:0000313" key="2">
    <source>
        <dbReference type="EMBL" id="EPF74654.1"/>
    </source>
</evidence>
<dbReference type="PATRIC" id="fig|421052.3.peg.1378"/>